<evidence type="ECO:0000256" key="2">
    <source>
        <dbReference type="SAM" id="Phobius"/>
    </source>
</evidence>
<dbReference type="PANTHER" id="PTHR39614">
    <property type="entry name" value="INTEGRAL MEMBRANE PROTEIN"/>
    <property type="match status" value="1"/>
</dbReference>
<feature type="domain" description="Rhodopsin" evidence="3">
    <location>
        <begin position="16"/>
        <end position="238"/>
    </location>
</feature>
<reference evidence="4" key="1">
    <citation type="submission" date="2021-07" db="EMBL/GenBank/DDBJ databases">
        <title>Elsinoe batatas strain:CRI-CJ2 Genome sequencing and assembly.</title>
        <authorList>
            <person name="Huang L."/>
        </authorList>
    </citation>
    <scope>NUCLEOTIDE SEQUENCE</scope>
    <source>
        <strain evidence="4">CRI-CJ2</strain>
    </source>
</reference>
<dbReference type="PANTHER" id="PTHR39614:SF2">
    <property type="entry name" value="INTEGRAL MEMBRANE PROTEIN"/>
    <property type="match status" value="1"/>
</dbReference>
<evidence type="ECO:0000313" key="5">
    <source>
        <dbReference type="Proteomes" id="UP000809789"/>
    </source>
</evidence>
<feature type="transmembrane region" description="Helical" evidence="2">
    <location>
        <begin position="12"/>
        <end position="32"/>
    </location>
</feature>
<proteinExistence type="predicted"/>
<dbReference type="EMBL" id="JAESVG020000007">
    <property type="protein sequence ID" value="KAG8625987.1"/>
    <property type="molecule type" value="Genomic_DNA"/>
</dbReference>
<protein>
    <recommendedName>
        <fullName evidence="3">Rhodopsin domain-containing protein</fullName>
    </recommendedName>
</protein>
<keyword evidence="5" id="KW-1185">Reference proteome</keyword>
<feature type="transmembrane region" description="Helical" evidence="2">
    <location>
        <begin position="216"/>
        <end position="236"/>
    </location>
</feature>
<keyword evidence="2" id="KW-0472">Membrane</keyword>
<organism evidence="4 5">
    <name type="scientific">Elsinoe batatas</name>
    <dbReference type="NCBI Taxonomy" id="2601811"/>
    <lineage>
        <taxon>Eukaryota</taxon>
        <taxon>Fungi</taxon>
        <taxon>Dikarya</taxon>
        <taxon>Ascomycota</taxon>
        <taxon>Pezizomycotina</taxon>
        <taxon>Dothideomycetes</taxon>
        <taxon>Dothideomycetidae</taxon>
        <taxon>Myriangiales</taxon>
        <taxon>Elsinoaceae</taxon>
        <taxon>Elsinoe</taxon>
    </lineage>
</organism>
<name>A0A8K0KYY2_9PEZI</name>
<gene>
    <name evidence="4" type="ORF">KVT40_006388</name>
</gene>
<comment type="caution">
    <text evidence="4">The sequence shown here is derived from an EMBL/GenBank/DDBJ whole genome shotgun (WGS) entry which is preliminary data.</text>
</comment>
<sequence>MHGQRTSNQRRIGTLVSFAHWACLYAALAYGAGKDRSVLSQESYYNASRFVFTSRIILLVFDGLSRTFFLHFLRQIFHVRRNHGKAVWNFAKQEGYFKTYAAAGLLHLAFVIVAPLVVSVGCRPEQTLSGQDGGYCSNNSARWIAVTALTGFSELLPLFLALQSVRTLETNLRRKFDICVVLGSCRLIPLVIFTLYTTSYLNFATSGVPSLSSPPFLIYQQILVATSALSLCIPVLRNFGSNFNNGGLGGILDGTAIPVSKPSPDSPDSPDTSRRRSGLGHALGLNRLRSALSSRNRTDGSGSDERGPGVGSGATGSGPRSFGSGLRSFADEPAKSADIGNKLGQPGETEVWVSTDGKVTRPGRVCRNGGRGDEEGSDGMETGQVGSRPGSKDEGEAGSVTSGSSQRVILKRKEYEVVRT</sequence>
<evidence type="ECO:0000259" key="3">
    <source>
        <dbReference type="Pfam" id="PF20684"/>
    </source>
</evidence>
<feature type="transmembrane region" description="Helical" evidence="2">
    <location>
        <begin position="141"/>
        <end position="164"/>
    </location>
</feature>
<dbReference type="Pfam" id="PF20684">
    <property type="entry name" value="Fung_rhodopsin"/>
    <property type="match status" value="1"/>
</dbReference>
<feature type="compositionally biased region" description="Low complexity" evidence="1">
    <location>
        <begin position="282"/>
        <end position="295"/>
    </location>
</feature>
<feature type="region of interest" description="Disordered" evidence="1">
    <location>
        <begin position="255"/>
        <end position="407"/>
    </location>
</feature>
<evidence type="ECO:0000256" key="1">
    <source>
        <dbReference type="SAM" id="MobiDB-lite"/>
    </source>
</evidence>
<feature type="transmembrane region" description="Helical" evidence="2">
    <location>
        <begin position="100"/>
        <end position="121"/>
    </location>
</feature>
<evidence type="ECO:0000313" key="4">
    <source>
        <dbReference type="EMBL" id="KAG8625987.1"/>
    </source>
</evidence>
<dbReference type="InterPro" id="IPR049326">
    <property type="entry name" value="Rhodopsin_dom_fungi"/>
</dbReference>
<accession>A0A8K0KYY2</accession>
<dbReference type="Proteomes" id="UP000809789">
    <property type="component" value="Unassembled WGS sequence"/>
</dbReference>
<feature type="transmembrane region" description="Helical" evidence="2">
    <location>
        <begin position="52"/>
        <end position="73"/>
    </location>
</feature>
<keyword evidence="2" id="KW-1133">Transmembrane helix</keyword>
<keyword evidence="2" id="KW-0812">Transmembrane</keyword>
<dbReference type="AlphaFoldDB" id="A0A8K0KYY2"/>
<feature type="transmembrane region" description="Helical" evidence="2">
    <location>
        <begin position="176"/>
        <end position="196"/>
    </location>
</feature>
<dbReference type="OrthoDB" id="3918601at2759"/>